<evidence type="ECO:0000313" key="7">
    <source>
        <dbReference type="EMBL" id="KAE9994096.1"/>
    </source>
</evidence>
<organism evidence="6 8">
    <name type="scientific">Venturia inaequalis</name>
    <name type="common">Apple scab fungus</name>
    <dbReference type="NCBI Taxonomy" id="5025"/>
    <lineage>
        <taxon>Eukaryota</taxon>
        <taxon>Fungi</taxon>
        <taxon>Dikarya</taxon>
        <taxon>Ascomycota</taxon>
        <taxon>Pezizomycotina</taxon>
        <taxon>Dothideomycetes</taxon>
        <taxon>Pleosporomycetidae</taxon>
        <taxon>Venturiales</taxon>
        <taxon>Venturiaceae</taxon>
        <taxon>Venturia</taxon>
    </lineage>
</organism>
<keyword evidence="1" id="KW-0238">DNA-binding</keyword>
<dbReference type="PANTHER" id="PTHR47807">
    <property type="entry name" value="PROTEIN TBF1"/>
    <property type="match status" value="1"/>
</dbReference>
<dbReference type="InterPro" id="IPR001005">
    <property type="entry name" value="SANT/Myb"/>
</dbReference>
<keyword evidence="2" id="KW-0539">Nucleus</keyword>
<feature type="region of interest" description="Disordered" evidence="4">
    <location>
        <begin position="1"/>
        <end position="32"/>
    </location>
</feature>
<evidence type="ECO:0000313" key="6">
    <source>
        <dbReference type="EMBL" id="KAE9979333.1"/>
    </source>
</evidence>
<sequence length="673" mass="74251">MTATGSVGDDINPRARKRRRSDSHTSINSINAADHQELAELFSHGMPYNVNSGPTVPLLHAAQNGVAPNGPLAANHARSDSRAMDTHVDMGAIYGYPPEKMTVQIPRAPSPVKYEQSDLGYGPYHAQYWSFVGSDLNAGTPLASNGGYQSPYGSIAPAPYYPPAQDSHMGMSGDLHHNNYSNTSDPMFTSHSRQSSYQNCVATSDPSNVYPSPIDSFSWGYPTVDPLLQHQSLPVLENLSGQILSTLFSSTVHDFVATVTEPETGKGQAYAALEALFEQTKKHFARDTLFIDPASLQLNGASLQTIRKANLATFVITIFRGRDVPFLDLNEAFLDVFMPAGSRLYKMEGALFLELKTQAYISVMLNTDLAKEDVLDQLFPRNLQLVILRRRLEPTHLAPSEQDFISRINTRRQYLMAGSDDMDSLSQLPQKYNWADFLEEARMCDPNSIPMSSNPDDPITKATLAAHAAISGQHTSAFQNQGYHSPTTLQAPPFATELRHSHKRKRSSTSGGSGDSSSVSPSCSTANMHLQYKHSKIMGSHEQSTSAFNSRRMPGTPSTRRPWTQDEEKALMDGLERVKGPHWSQILALYGAGGSMSEVLKDRNQVQLKDKARNLKLFFLKSGIDVPVYLQRVTGELKTRAPAQAAKMEARERLKMLEEEKCKRGLSGDLKGR</sequence>
<feature type="region of interest" description="Disordered" evidence="4">
    <location>
        <begin position="497"/>
        <end position="524"/>
    </location>
</feature>
<reference evidence="6 8" key="1">
    <citation type="submission" date="2018-12" db="EMBL/GenBank/DDBJ databases">
        <title>Venturia inaequalis Genome Resource.</title>
        <authorList>
            <person name="Lichtner F.J."/>
        </authorList>
    </citation>
    <scope>NUCLEOTIDE SEQUENCE [LARGE SCALE GENOMIC DNA]</scope>
    <source>
        <strain evidence="6 8">120213</strain>
        <strain evidence="7 9">DMI_063113</strain>
    </source>
</reference>
<dbReference type="EMBL" id="WNWS01000120">
    <property type="protein sequence ID" value="KAE9979333.1"/>
    <property type="molecule type" value="Genomic_DNA"/>
</dbReference>
<evidence type="ECO:0000256" key="2">
    <source>
        <dbReference type="ARBA" id="ARBA00023242"/>
    </source>
</evidence>
<dbReference type="PANTHER" id="PTHR47807:SF1">
    <property type="entry name" value="PROTEIN TBF1"/>
    <property type="match status" value="1"/>
</dbReference>
<dbReference type="GO" id="GO:0003691">
    <property type="term" value="F:double-stranded telomeric DNA binding"/>
    <property type="evidence" value="ECO:0007669"/>
    <property type="project" value="TreeGrafter"/>
</dbReference>
<evidence type="ECO:0000256" key="3">
    <source>
        <dbReference type="ARBA" id="ARBA00023306"/>
    </source>
</evidence>
<dbReference type="FunFam" id="1.10.10.60:FF:000137">
    <property type="entry name" value="MYB DNA binding protein"/>
    <property type="match status" value="1"/>
</dbReference>
<name>A0A8H3V177_VENIN</name>
<dbReference type="Gene3D" id="1.10.10.60">
    <property type="entry name" value="Homeodomain-like"/>
    <property type="match status" value="1"/>
</dbReference>
<dbReference type="Proteomes" id="UP000447873">
    <property type="component" value="Unassembled WGS sequence"/>
</dbReference>
<dbReference type="SMART" id="SM00717">
    <property type="entry name" value="SANT"/>
    <property type="match status" value="1"/>
</dbReference>
<dbReference type="CDD" id="cd11660">
    <property type="entry name" value="SANT_TRF"/>
    <property type="match status" value="1"/>
</dbReference>
<gene>
    <name evidence="7" type="ORF">EG327_001494</name>
    <name evidence="6" type="ORF">EG328_000978</name>
</gene>
<dbReference type="Pfam" id="PF08558">
    <property type="entry name" value="TRF"/>
    <property type="match status" value="1"/>
</dbReference>
<evidence type="ECO:0000313" key="8">
    <source>
        <dbReference type="Proteomes" id="UP000447873"/>
    </source>
</evidence>
<feature type="domain" description="HTH myb-type" evidence="5">
    <location>
        <begin position="560"/>
        <end position="612"/>
    </location>
</feature>
<protein>
    <recommendedName>
        <fullName evidence="5">HTH myb-type domain-containing protein</fullName>
    </recommendedName>
</protein>
<evidence type="ECO:0000256" key="1">
    <source>
        <dbReference type="ARBA" id="ARBA00023125"/>
    </source>
</evidence>
<dbReference type="InterPro" id="IPR013867">
    <property type="entry name" value="Telomere_rpt-bd_fac_dimer_dom"/>
</dbReference>
<accession>A0A8H3V177</accession>
<dbReference type="EMBL" id="WNWR01000014">
    <property type="protein sequence ID" value="KAE9994096.1"/>
    <property type="molecule type" value="Genomic_DNA"/>
</dbReference>
<dbReference type="AlphaFoldDB" id="A0A8H3V177"/>
<evidence type="ECO:0000259" key="5">
    <source>
        <dbReference type="PROSITE" id="PS51294"/>
    </source>
</evidence>
<dbReference type="GO" id="GO:0010833">
    <property type="term" value="P:telomere maintenance via telomere lengthening"/>
    <property type="evidence" value="ECO:0007669"/>
    <property type="project" value="TreeGrafter"/>
</dbReference>
<proteinExistence type="predicted"/>
<dbReference type="InterPro" id="IPR052833">
    <property type="entry name" value="Telomeric_DNA-bd_trans-reg"/>
</dbReference>
<dbReference type="InterPro" id="IPR009057">
    <property type="entry name" value="Homeodomain-like_sf"/>
</dbReference>
<keyword evidence="9" id="KW-1185">Reference proteome</keyword>
<dbReference type="InterPro" id="IPR017930">
    <property type="entry name" value="Myb_dom"/>
</dbReference>
<comment type="caution">
    <text evidence="6">The sequence shown here is derived from an EMBL/GenBank/DDBJ whole genome shotgun (WGS) entry which is preliminary data.</text>
</comment>
<dbReference type="PROSITE" id="PS51294">
    <property type="entry name" value="HTH_MYB"/>
    <property type="match status" value="1"/>
</dbReference>
<keyword evidence="3" id="KW-0131">Cell cycle</keyword>
<dbReference type="Proteomes" id="UP000490939">
    <property type="component" value="Unassembled WGS sequence"/>
</dbReference>
<dbReference type="SUPFAM" id="SSF46689">
    <property type="entry name" value="Homeodomain-like"/>
    <property type="match status" value="1"/>
</dbReference>
<evidence type="ECO:0000313" key="9">
    <source>
        <dbReference type="Proteomes" id="UP000490939"/>
    </source>
</evidence>
<dbReference type="GO" id="GO:0042803">
    <property type="term" value="F:protein homodimerization activity"/>
    <property type="evidence" value="ECO:0007669"/>
    <property type="project" value="InterPro"/>
</dbReference>
<evidence type="ECO:0000256" key="4">
    <source>
        <dbReference type="SAM" id="MobiDB-lite"/>
    </source>
</evidence>
<feature type="compositionally biased region" description="Low complexity" evidence="4">
    <location>
        <begin position="515"/>
        <end position="524"/>
    </location>
</feature>
<feature type="region of interest" description="Disordered" evidence="4">
    <location>
        <begin position="537"/>
        <end position="562"/>
    </location>
</feature>